<dbReference type="AlphaFoldDB" id="A0A8D9EYX8"/>
<evidence type="ECO:0000313" key="1">
    <source>
        <dbReference type="EMBL" id="CAG6769125.1"/>
    </source>
</evidence>
<protein>
    <submittedName>
        <fullName evidence="1">Uncharacterized protein</fullName>
    </submittedName>
</protein>
<organism evidence="1">
    <name type="scientific">Cacopsylla melanoneura</name>
    <dbReference type="NCBI Taxonomy" id="428564"/>
    <lineage>
        <taxon>Eukaryota</taxon>
        <taxon>Metazoa</taxon>
        <taxon>Ecdysozoa</taxon>
        <taxon>Arthropoda</taxon>
        <taxon>Hexapoda</taxon>
        <taxon>Insecta</taxon>
        <taxon>Pterygota</taxon>
        <taxon>Neoptera</taxon>
        <taxon>Paraneoptera</taxon>
        <taxon>Hemiptera</taxon>
        <taxon>Sternorrhyncha</taxon>
        <taxon>Psylloidea</taxon>
        <taxon>Psyllidae</taxon>
        <taxon>Psyllinae</taxon>
        <taxon>Cacopsylla</taxon>
    </lineage>
</organism>
<sequence length="101" mass="12319">MLLELQRRQYLWLLKIQITSISLLKLPLKSQNLLKSHLRNLERRTSNKKQLTSSMKKENQFKVLVRMFQPQEFDLKSFLLTKIEKYWRGKIKNTVFRAKIR</sequence>
<reference evidence="1" key="1">
    <citation type="submission" date="2021-05" db="EMBL/GenBank/DDBJ databases">
        <authorList>
            <person name="Alioto T."/>
            <person name="Alioto T."/>
            <person name="Gomez Garrido J."/>
        </authorList>
    </citation>
    <scope>NUCLEOTIDE SEQUENCE</scope>
</reference>
<accession>A0A8D9EYX8</accession>
<dbReference type="EMBL" id="HBUF01578103">
    <property type="protein sequence ID" value="CAG6769125.1"/>
    <property type="molecule type" value="Transcribed_RNA"/>
</dbReference>
<proteinExistence type="predicted"/>
<name>A0A8D9EYX8_9HEMI</name>